<dbReference type="OrthoDB" id="5478177at2"/>
<dbReference type="Pfam" id="PF05954">
    <property type="entry name" value="Phage_GPD"/>
    <property type="match status" value="1"/>
</dbReference>
<dbReference type="Gene3D" id="2.40.50.230">
    <property type="entry name" value="Gp5 N-terminal domain"/>
    <property type="match status" value="1"/>
</dbReference>
<dbReference type="InterPro" id="IPR006533">
    <property type="entry name" value="T6SS_Vgr_RhsGE"/>
</dbReference>
<accession>A0A0K1EBW5</accession>
<organism evidence="2 3">
    <name type="scientific">Chondromyces crocatus</name>
    <dbReference type="NCBI Taxonomy" id="52"/>
    <lineage>
        <taxon>Bacteria</taxon>
        <taxon>Pseudomonadati</taxon>
        <taxon>Myxococcota</taxon>
        <taxon>Polyangia</taxon>
        <taxon>Polyangiales</taxon>
        <taxon>Polyangiaceae</taxon>
        <taxon>Chondromyces</taxon>
    </lineage>
</organism>
<dbReference type="InterPro" id="IPR054030">
    <property type="entry name" value="Gp5_Vgr_C"/>
</dbReference>
<evidence type="ECO:0000259" key="1">
    <source>
        <dbReference type="Pfam" id="PF22178"/>
    </source>
</evidence>
<proteinExistence type="predicted"/>
<feature type="domain" description="Gp5/Type VI secretion system Vgr C-terminal trimerisation" evidence="1">
    <location>
        <begin position="467"/>
        <end position="532"/>
    </location>
</feature>
<dbReference type="Gene3D" id="4.10.220.110">
    <property type="match status" value="1"/>
</dbReference>
<dbReference type="NCBIfam" id="TIGR03361">
    <property type="entry name" value="VI_Rhs_Vgr"/>
    <property type="match status" value="1"/>
</dbReference>
<dbReference type="KEGG" id="ccro:CMC5_023100"/>
<dbReference type="Pfam" id="PF22178">
    <property type="entry name" value="Gp5_trimer_C"/>
    <property type="match status" value="1"/>
</dbReference>
<protein>
    <recommendedName>
        <fullName evidence="1">Gp5/Type VI secretion system Vgr C-terminal trimerisation domain-containing protein</fullName>
    </recommendedName>
</protein>
<dbReference type="EMBL" id="CP012159">
    <property type="protein sequence ID" value="AKT38167.1"/>
    <property type="molecule type" value="Genomic_DNA"/>
</dbReference>
<dbReference type="SUPFAM" id="SSF69349">
    <property type="entry name" value="Phage fibre proteins"/>
    <property type="match status" value="2"/>
</dbReference>
<dbReference type="SUPFAM" id="SSF69255">
    <property type="entry name" value="gp5 N-terminal domain-like"/>
    <property type="match status" value="1"/>
</dbReference>
<keyword evidence="3" id="KW-1185">Reference proteome</keyword>
<dbReference type="SUPFAM" id="SSF69279">
    <property type="entry name" value="Phage tail proteins"/>
    <property type="match status" value="2"/>
</dbReference>
<dbReference type="Gene3D" id="3.55.50.10">
    <property type="entry name" value="Baseplate protein-like domains"/>
    <property type="match status" value="1"/>
</dbReference>
<dbReference type="STRING" id="52.CMC5_023100"/>
<dbReference type="InterPro" id="IPR017847">
    <property type="entry name" value="T6SS_RhsGE_Vgr_subset"/>
</dbReference>
<dbReference type="Gene3D" id="2.30.110.50">
    <property type="match status" value="1"/>
</dbReference>
<reference evidence="2 3" key="1">
    <citation type="submission" date="2015-07" db="EMBL/GenBank/DDBJ databases">
        <title>Genome analysis of myxobacterium Chondromyces crocatus Cm c5 reveals a high potential for natural compound synthesis and the genetic basis for the loss of fruiting body formation.</title>
        <authorList>
            <person name="Zaburannyi N."/>
            <person name="Bunk B."/>
            <person name="Maier J."/>
            <person name="Overmann J."/>
            <person name="Mueller R."/>
        </authorList>
    </citation>
    <scope>NUCLEOTIDE SEQUENCE [LARGE SCALE GENOMIC DNA]</scope>
    <source>
        <strain evidence="2 3">Cm c5</strain>
    </source>
</reference>
<evidence type="ECO:0000313" key="3">
    <source>
        <dbReference type="Proteomes" id="UP000067626"/>
    </source>
</evidence>
<sequence>MSVGDQEHAALHVDGEPFEVVSLSGTEAISELFRYEVVCAVASIGHEPQALIGAEAKVRLRDGFGAERVVSGIVTEAEERAFDHGSARLTLVVRPAAWALTLQRGCRVFQELSAQGIVERVLGGAPRFGRSAEVRARWELSAVYAAHGYCAQYREDDWSFVRRLLEEEGMYAWFDHADGESVLVFGDDSSRAPELAGGARIAFALDAGMRRSEESILELGMGVRVAASKFTVGSFNPEKPRLQVQGSAGGGEREIYEAGGGGPASPDGCGRLARFMAEAAAAGARGVRGTSTSVRLVPGMIVEVTEHPLARLDGRYLVASSSCTVTQRRRGAAGASSDERPFLCRFQLIPSAAPFRLPRVTPRGKQAGLQLGVVVGPQGAEIHPDASGQVRVQHHWDREGQRDADAGKWMRVAQRGTADSMQLPRIGWNVATFNEEGEIDAPSVLSRLHDAEHPPAYPLPANKTRVVFKTATTPGGGSFNEIYFEDQAGAEEMFVNASKDMRFLVQNDRAERVSRDASRAIGHDHEFYVEADYEDVVKRDQRVTIGHDETIEVDGSAEKLVTGDETSTIAGRRSLDVGGKHTDKVGETRRLTVGAAQIDTTLGLIASTAKRTSILVGGAMIRATASAITESHGWVSVQTIGGAKIELVKKSRVVDVKKNHIETVGGAVMLTTGGAYRDHAKTSSSWTTLGVAALRAPVIVLEATERLQLAVGSSVITITPDEITIAASTFDLSKSSAVVMNTAQASYN</sequence>
<dbReference type="InterPro" id="IPR037026">
    <property type="entry name" value="Vgr_OB-fold_dom_sf"/>
</dbReference>
<evidence type="ECO:0000313" key="2">
    <source>
        <dbReference type="EMBL" id="AKT38167.1"/>
    </source>
</evidence>
<gene>
    <name evidence="2" type="ORF">CMC5_023100</name>
</gene>
<dbReference type="RefSeq" id="WP_050430441.1">
    <property type="nucleotide sequence ID" value="NZ_CP012159.1"/>
</dbReference>
<dbReference type="AlphaFoldDB" id="A0A0K1EBW5"/>
<dbReference type="Proteomes" id="UP000067626">
    <property type="component" value="Chromosome"/>
</dbReference>
<name>A0A0K1EBW5_CHOCO</name>
<dbReference type="NCBIfam" id="TIGR01646">
    <property type="entry name" value="vgr_GE"/>
    <property type="match status" value="1"/>
</dbReference>